<keyword evidence="6" id="KW-0256">Endoplasmic reticulum</keyword>
<feature type="transmembrane region" description="Helical" evidence="13">
    <location>
        <begin position="75"/>
        <end position="94"/>
    </location>
</feature>
<dbReference type="GO" id="GO:0070765">
    <property type="term" value="C:gamma-secretase complex"/>
    <property type="evidence" value="ECO:0007669"/>
    <property type="project" value="TreeGrafter"/>
</dbReference>
<dbReference type="GO" id="GO:0007219">
    <property type="term" value="P:Notch signaling pathway"/>
    <property type="evidence" value="ECO:0007669"/>
    <property type="project" value="UniProtKB-KW"/>
</dbReference>
<evidence type="ECO:0000256" key="4">
    <source>
        <dbReference type="ARBA" id="ARBA00008604"/>
    </source>
</evidence>
<gene>
    <name evidence="14" type="ORF">DTER00134_LOCUS9412</name>
</gene>
<dbReference type="GO" id="GO:0042500">
    <property type="term" value="F:aspartic endopeptidase activity, intramembrane cleaving"/>
    <property type="evidence" value="ECO:0007669"/>
    <property type="project" value="InterPro"/>
</dbReference>
<dbReference type="EMBL" id="HBIP01016119">
    <property type="protein sequence ID" value="CAE0494339.1"/>
    <property type="molecule type" value="Transcribed_RNA"/>
</dbReference>
<evidence type="ECO:0008006" key="15">
    <source>
        <dbReference type="Google" id="ProtNLM"/>
    </source>
</evidence>
<keyword evidence="9" id="KW-0333">Golgi apparatus</keyword>
<dbReference type="InterPro" id="IPR001108">
    <property type="entry name" value="Peptidase_A22A"/>
</dbReference>
<keyword evidence="8 13" id="KW-1133">Transmembrane helix</keyword>
<keyword evidence="5 13" id="KW-0812">Transmembrane</keyword>
<evidence type="ECO:0000256" key="12">
    <source>
        <dbReference type="ARBA" id="ARBA00062638"/>
    </source>
</evidence>
<dbReference type="PANTHER" id="PTHR10202:SF13">
    <property type="entry name" value="PRESENILIN HOMOLOG"/>
    <property type="match status" value="1"/>
</dbReference>
<evidence type="ECO:0000256" key="3">
    <source>
        <dbReference type="ARBA" id="ARBA00004586"/>
    </source>
</evidence>
<evidence type="ECO:0000256" key="7">
    <source>
        <dbReference type="ARBA" id="ARBA00022976"/>
    </source>
</evidence>
<evidence type="ECO:0000256" key="13">
    <source>
        <dbReference type="SAM" id="Phobius"/>
    </source>
</evidence>
<dbReference type="GO" id="GO:0005798">
    <property type="term" value="C:Golgi-associated vesicle"/>
    <property type="evidence" value="ECO:0007669"/>
    <property type="project" value="UniProtKB-ARBA"/>
</dbReference>
<name>A0A7S3QVY7_DUNTE</name>
<dbReference type="GO" id="GO:0006509">
    <property type="term" value="P:membrane protein ectodomain proteolysis"/>
    <property type="evidence" value="ECO:0007669"/>
    <property type="project" value="TreeGrafter"/>
</dbReference>
<evidence type="ECO:0000313" key="14">
    <source>
        <dbReference type="EMBL" id="CAE0494339.1"/>
    </source>
</evidence>
<dbReference type="Gene3D" id="1.10.472.100">
    <property type="entry name" value="Presenilin"/>
    <property type="match status" value="1"/>
</dbReference>
<evidence type="ECO:0000256" key="11">
    <source>
        <dbReference type="ARBA" id="ARBA00059584"/>
    </source>
</evidence>
<evidence type="ECO:0000256" key="1">
    <source>
        <dbReference type="ARBA" id="ARBA00004127"/>
    </source>
</evidence>
<dbReference type="Pfam" id="PF01080">
    <property type="entry name" value="Presenilin"/>
    <property type="match status" value="1"/>
</dbReference>
<comment type="subcellular location">
    <subcellularLocation>
        <location evidence="1">Endomembrane system</location>
        <topology evidence="1">Multi-pass membrane protein</topology>
    </subcellularLocation>
    <subcellularLocation>
        <location evidence="3">Endoplasmic reticulum membrane</location>
    </subcellularLocation>
    <subcellularLocation>
        <location evidence="2">Golgi apparatus membrane</location>
    </subcellularLocation>
</comment>
<evidence type="ECO:0000256" key="9">
    <source>
        <dbReference type="ARBA" id="ARBA00023034"/>
    </source>
</evidence>
<accession>A0A7S3QVY7</accession>
<dbReference type="PANTHER" id="PTHR10202">
    <property type="entry name" value="PRESENILIN"/>
    <property type="match status" value="1"/>
</dbReference>
<evidence type="ECO:0000256" key="10">
    <source>
        <dbReference type="ARBA" id="ARBA00023136"/>
    </source>
</evidence>
<feature type="transmembrane region" description="Helical" evidence="13">
    <location>
        <begin position="49"/>
        <end position="69"/>
    </location>
</feature>
<evidence type="ECO:0000256" key="8">
    <source>
        <dbReference type="ARBA" id="ARBA00022989"/>
    </source>
</evidence>
<dbReference type="GO" id="GO:0005789">
    <property type="term" value="C:endoplasmic reticulum membrane"/>
    <property type="evidence" value="ECO:0007669"/>
    <property type="project" value="UniProtKB-SubCell"/>
</dbReference>
<dbReference type="GO" id="GO:0016485">
    <property type="term" value="P:protein processing"/>
    <property type="evidence" value="ECO:0007669"/>
    <property type="project" value="InterPro"/>
</dbReference>
<comment type="function">
    <text evidence="11">Probable subunit of the gamma-secretase complex, an endoprotease complex that catalyzes the intramembrane cleavage of integral membrane proteins such as Notch receptors.</text>
</comment>
<keyword evidence="7" id="KW-0914">Notch signaling pathway</keyword>
<protein>
    <recommendedName>
        <fullName evidence="15">Presenilin</fullName>
    </recommendedName>
</protein>
<evidence type="ECO:0000256" key="5">
    <source>
        <dbReference type="ARBA" id="ARBA00022692"/>
    </source>
</evidence>
<dbReference type="AlphaFoldDB" id="A0A7S3QVY7"/>
<reference evidence="14" key="1">
    <citation type="submission" date="2021-01" db="EMBL/GenBank/DDBJ databases">
        <authorList>
            <person name="Corre E."/>
            <person name="Pelletier E."/>
            <person name="Niang G."/>
            <person name="Scheremetjew M."/>
            <person name="Finn R."/>
            <person name="Kale V."/>
            <person name="Holt S."/>
            <person name="Cochrane G."/>
            <person name="Meng A."/>
            <person name="Brown T."/>
            <person name="Cohen L."/>
        </authorList>
    </citation>
    <scope>NUCLEOTIDE SEQUENCE</scope>
    <source>
        <strain evidence="14">CCMP1320</strain>
    </source>
</reference>
<comment type="similarity">
    <text evidence="4">Belongs to the peptidase A22A family.</text>
</comment>
<keyword evidence="10 13" id="KW-0472">Membrane</keyword>
<dbReference type="GO" id="GO:0000139">
    <property type="term" value="C:Golgi membrane"/>
    <property type="evidence" value="ECO:0007669"/>
    <property type="project" value="UniProtKB-SubCell"/>
</dbReference>
<organism evidence="14">
    <name type="scientific">Dunaliella tertiolecta</name>
    <name type="common">Green alga</name>
    <dbReference type="NCBI Taxonomy" id="3047"/>
    <lineage>
        <taxon>Eukaryota</taxon>
        <taxon>Viridiplantae</taxon>
        <taxon>Chlorophyta</taxon>
        <taxon>core chlorophytes</taxon>
        <taxon>Chlorophyceae</taxon>
        <taxon>CS clade</taxon>
        <taxon>Chlamydomonadales</taxon>
        <taxon>Dunaliellaceae</taxon>
        <taxon>Dunaliella</taxon>
    </lineage>
</organism>
<evidence type="ECO:0000256" key="2">
    <source>
        <dbReference type="ARBA" id="ARBA00004394"/>
    </source>
</evidence>
<evidence type="ECO:0000256" key="6">
    <source>
        <dbReference type="ARBA" id="ARBA00022824"/>
    </source>
</evidence>
<dbReference type="FunFam" id="1.10.472.100:FF:000002">
    <property type="entry name" value="Presenilin"/>
    <property type="match status" value="1"/>
</dbReference>
<proteinExistence type="inferred from homology"/>
<sequence length="108" mass="12031">MSPEEEEEEEEEQGGLIDDLDAIKLGLGDFVFYSLLVGRAAMYDCMTVFAAYIGIIAGLGLTLIFLAVSQHALPALPFSIAMGVMFYFFTRLVLEPFMVPMAMQLQFY</sequence>
<comment type="subunit">
    <text evidence="12">Homodimer. Probable component of the gamma-secretase complex, a complex composed of a presenilin homodimer, nicastrin, APH1 and PEN2.</text>
</comment>
<dbReference type="InterPro" id="IPR042524">
    <property type="entry name" value="Presenilin_C"/>
</dbReference>